<gene>
    <name evidence="3" type="ORF">IWQ62_003947</name>
</gene>
<keyword evidence="2" id="KW-0732">Signal</keyword>
<evidence type="ECO:0000313" key="3">
    <source>
        <dbReference type="EMBL" id="KAJ1961209.1"/>
    </source>
</evidence>
<evidence type="ECO:0000256" key="1">
    <source>
        <dbReference type="SAM" id="MobiDB-lite"/>
    </source>
</evidence>
<feature type="chain" id="PRO_5040726473" description="Secreted protein" evidence="2">
    <location>
        <begin position="25"/>
        <end position="105"/>
    </location>
</feature>
<feature type="signal peptide" evidence="2">
    <location>
        <begin position="1"/>
        <end position="24"/>
    </location>
</feature>
<organism evidence="3 4">
    <name type="scientific">Dispira parvispora</name>
    <dbReference type="NCBI Taxonomy" id="1520584"/>
    <lineage>
        <taxon>Eukaryota</taxon>
        <taxon>Fungi</taxon>
        <taxon>Fungi incertae sedis</taxon>
        <taxon>Zoopagomycota</taxon>
        <taxon>Kickxellomycotina</taxon>
        <taxon>Dimargaritomycetes</taxon>
        <taxon>Dimargaritales</taxon>
        <taxon>Dimargaritaceae</taxon>
        <taxon>Dispira</taxon>
    </lineage>
</organism>
<protein>
    <recommendedName>
        <fullName evidence="5">Secreted protein</fullName>
    </recommendedName>
</protein>
<evidence type="ECO:0008006" key="5">
    <source>
        <dbReference type="Google" id="ProtNLM"/>
    </source>
</evidence>
<comment type="caution">
    <text evidence="3">The sequence shown here is derived from an EMBL/GenBank/DDBJ whole genome shotgun (WGS) entry which is preliminary data.</text>
</comment>
<sequence>MKYFTVATVCAVCTLLFLSTGTEALPHPSVIPGAEQKTAELLAAECDSVSGSNVRTPVTSVPPNTPTGEKELKWFCELVSEKLEEHMRKSSKPSMPEVPPTAITA</sequence>
<name>A0A9W8ANE6_9FUNG</name>
<evidence type="ECO:0000256" key="2">
    <source>
        <dbReference type="SAM" id="SignalP"/>
    </source>
</evidence>
<dbReference type="AlphaFoldDB" id="A0A9W8ANE6"/>
<feature type="region of interest" description="Disordered" evidence="1">
    <location>
        <begin position="86"/>
        <end position="105"/>
    </location>
</feature>
<accession>A0A9W8ANE6</accession>
<reference evidence="3" key="1">
    <citation type="submission" date="2022-07" db="EMBL/GenBank/DDBJ databases">
        <title>Phylogenomic reconstructions and comparative analyses of Kickxellomycotina fungi.</title>
        <authorList>
            <person name="Reynolds N.K."/>
            <person name="Stajich J.E."/>
            <person name="Barry K."/>
            <person name="Grigoriev I.V."/>
            <person name="Crous P."/>
            <person name="Smith M.E."/>
        </authorList>
    </citation>
    <scope>NUCLEOTIDE SEQUENCE</scope>
    <source>
        <strain evidence="3">RSA 1196</strain>
    </source>
</reference>
<evidence type="ECO:0000313" key="4">
    <source>
        <dbReference type="Proteomes" id="UP001150925"/>
    </source>
</evidence>
<keyword evidence="4" id="KW-1185">Reference proteome</keyword>
<dbReference type="Proteomes" id="UP001150925">
    <property type="component" value="Unassembled WGS sequence"/>
</dbReference>
<dbReference type="EMBL" id="JANBPY010001179">
    <property type="protein sequence ID" value="KAJ1961209.1"/>
    <property type="molecule type" value="Genomic_DNA"/>
</dbReference>
<proteinExistence type="predicted"/>